<comment type="caution">
    <text evidence="1">The sequence shown here is derived from an EMBL/GenBank/DDBJ whole genome shotgun (WGS) entry which is preliminary data.</text>
</comment>
<name>A0AAW0CY47_9AGAR</name>
<dbReference type="SUPFAM" id="SSF52047">
    <property type="entry name" value="RNI-like"/>
    <property type="match status" value="1"/>
</dbReference>
<protein>
    <recommendedName>
        <fullName evidence="3">F-box domain-containing protein</fullName>
    </recommendedName>
</protein>
<evidence type="ECO:0000313" key="1">
    <source>
        <dbReference type="EMBL" id="KAK7044118.1"/>
    </source>
</evidence>
<reference evidence="1 2" key="1">
    <citation type="submission" date="2024-01" db="EMBL/GenBank/DDBJ databases">
        <title>A draft genome for a cacao thread blight-causing isolate of Paramarasmius palmivorus.</title>
        <authorList>
            <person name="Baruah I.K."/>
            <person name="Bukari Y."/>
            <person name="Amoako-Attah I."/>
            <person name="Meinhardt L.W."/>
            <person name="Bailey B.A."/>
            <person name="Cohen S.P."/>
        </authorList>
    </citation>
    <scope>NUCLEOTIDE SEQUENCE [LARGE SCALE GENOMIC DNA]</scope>
    <source>
        <strain evidence="1 2">GH-12</strain>
    </source>
</reference>
<organism evidence="1 2">
    <name type="scientific">Paramarasmius palmivorus</name>
    <dbReference type="NCBI Taxonomy" id="297713"/>
    <lineage>
        <taxon>Eukaryota</taxon>
        <taxon>Fungi</taxon>
        <taxon>Dikarya</taxon>
        <taxon>Basidiomycota</taxon>
        <taxon>Agaricomycotina</taxon>
        <taxon>Agaricomycetes</taxon>
        <taxon>Agaricomycetidae</taxon>
        <taxon>Agaricales</taxon>
        <taxon>Marasmiineae</taxon>
        <taxon>Marasmiaceae</taxon>
        <taxon>Paramarasmius</taxon>
    </lineage>
</organism>
<dbReference type="Proteomes" id="UP001383192">
    <property type="component" value="Unassembled WGS sequence"/>
</dbReference>
<proteinExistence type="predicted"/>
<dbReference type="AlphaFoldDB" id="A0AAW0CY47"/>
<dbReference type="InterPro" id="IPR032675">
    <property type="entry name" value="LRR_dom_sf"/>
</dbReference>
<evidence type="ECO:0008006" key="3">
    <source>
        <dbReference type="Google" id="ProtNLM"/>
    </source>
</evidence>
<dbReference type="Gene3D" id="3.80.10.10">
    <property type="entry name" value="Ribonuclease Inhibitor"/>
    <property type="match status" value="1"/>
</dbReference>
<dbReference type="EMBL" id="JAYKXP010000026">
    <property type="protein sequence ID" value="KAK7044118.1"/>
    <property type="molecule type" value="Genomic_DNA"/>
</dbReference>
<gene>
    <name evidence="1" type="ORF">VNI00_007835</name>
</gene>
<accession>A0AAW0CY47</accession>
<keyword evidence="2" id="KW-1185">Reference proteome</keyword>
<evidence type="ECO:0000313" key="2">
    <source>
        <dbReference type="Proteomes" id="UP001383192"/>
    </source>
</evidence>
<sequence>MALPSETVIQILDSSEFSNRDFRNISLISRVWCWPAQSLLHRRINISLQRDVQQYIRKFTLFPHLLAAVRSMHIFGATMISYSEGSLDFEETVMGDKFEDMSRIVGSSVRNLHLDSFLRWDTEMSRRISSHFCAIQKLELSHIGLVNAPNALSRLFAGMEKLESLHFHHTSFGYDDESLCDPPVDIVSSAPGKHLHTLVISTVQESREVLTFLGTSSTLDLSHVNNLTLSWTYTKREPVPLHFLHDFLRKVGPQVGDLTIATPAHNIDDQTGMDVPFCLGDILSSEALGYFSSMKKLTLCACPGGAYDYFSCLYHREKVALCHAVALLQSLDGYSSLEEIRIKLIAEGRIRQPVQLPLWFRLRDVLHSDNFSKLKKSHVRIQEDDDHAGRPMFPDLEPA</sequence>